<evidence type="ECO:0000256" key="1">
    <source>
        <dbReference type="SAM" id="MobiDB-lite"/>
    </source>
</evidence>
<evidence type="ECO:0000313" key="4">
    <source>
        <dbReference type="WBParaSite" id="SMUV_0000619801-mRNA-1"/>
    </source>
</evidence>
<sequence>MCDDITNQLSKTTIQDENEKLNEQQTVLKEDDKPVIMDNKISRKQRRGREIHDEEPVVLEKGVKGHVKWYNVWQHYGFIGRDDDPSADVFVHQSGIAKSRTNNPRYRTLGVDEKVLFDVVAGKGGGMKKAVNVTGPDGEKVRGCYFFEQYLRNYAYHDRRRSYRRSEGRYGYKKGRKYDRDERNKRRNAEKVSAENDDDKAEKQNRSIGNDRRRNTPPTKEVKSIRIAENAQESVESTEKISVLNDIPVEASA</sequence>
<name>A0A0N5ANK9_9BILA</name>
<proteinExistence type="predicted"/>
<keyword evidence="3" id="KW-1185">Reference proteome</keyword>
<dbReference type="Gene3D" id="2.40.50.140">
    <property type="entry name" value="Nucleic acid-binding proteins"/>
    <property type="match status" value="1"/>
</dbReference>
<dbReference type="PRINTS" id="PR00050">
    <property type="entry name" value="COLDSHOCK"/>
</dbReference>
<dbReference type="Proteomes" id="UP000046393">
    <property type="component" value="Unplaced"/>
</dbReference>
<dbReference type="PROSITE" id="PS51857">
    <property type="entry name" value="CSD_2"/>
    <property type="match status" value="1"/>
</dbReference>
<dbReference type="WBParaSite" id="SMUV_0000619801-mRNA-1">
    <property type="protein sequence ID" value="SMUV_0000619801-mRNA-1"/>
    <property type="gene ID" value="SMUV_0000619801"/>
</dbReference>
<organism evidence="3 4">
    <name type="scientific">Syphacia muris</name>
    <dbReference type="NCBI Taxonomy" id="451379"/>
    <lineage>
        <taxon>Eukaryota</taxon>
        <taxon>Metazoa</taxon>
        <taxon>Ecdysozoa</taxon>
        <taxon>Nematoda</taxon>
        <taxon>Chromadorea</taxon>
        <taxon>Rhabditida</taxon>
        <taxon>Spirurina</taxon>
        <taxon>Oxyuridomorpha</taxon>
        <taxon>Oxyuroidea</taxon>
        <taxon>Oxyuridae</taxon>
        <taxon>Syphacia</taxon>
    </lineage>
</organism>
<dbReference type="SMART" id="SM00357">
    <property type="entry name" value="CSP"/>
    <property type="match status" value="1"/>
</dbReference>
<dbReference type="SUPFAM" id="SSF50249">
    <property type="entry name" value="Nucleic acid-binding proteins"/>
    <property type="match status" value="1"/>
</dbReference>
<dbReference type="AlphaFoldDB" id="A0A0N5ANK9"/>
<accession>A0A0N5ANK9</accession>
<reference evidence="4" key="1">
    <citation type="submission" date="2017-02" db="UniProtKB">
        <authorList>
            <consortium name="WormBaseParasite"/>
        </authorList>
    </citation>
    <scope>IDENTIFICATION</scope>
</reference>
<feature type="compositionally biased region" description="Basic and acidic residues" evidence="1">
    <location>
        <begin position="178"/>
        <end position="226"/>
    </location>
</feature>
<dbReference type="GO" id="GO:0003676">
    <property type="term" value="F:nucleic acid binding"/>
    <property type="evidence" value="ECO:0007669"/>
    <property type="project" value="InterPro"/>
</dbReference>
<evidence type="ECO:0000259" key="2">
    <source>
        <dbReference type="PROSITE" id="PS51857"/>
    </source>
</evidence>
<dbReference type="STRING" id="451379.A0A0N5ANK9"/>
<dbReference type="CDD" id="cd04458">
    <property type="entry name" value="CSP_CDS"/>
    <property type="match status" value="1"/>
</dbReference>
<evidence type="ECO:0000313" key="3">
    <source>
        <dbReference type="Proteomes" id="UP000046393"/>
    </source>
</evidence>
<protein>
    <submittedName>
        <fullName evidence="4">CSP domain-containing protein</fullName>
    </submittedName>
</protein>
<dbReference type="PANTHER" id="PTHR11544">
    <property type="entry name" value="COLD SHOCK DOMAIN CONTAINING PROTEINS"/>
    <property type="match status" value="1"/>
</dbReference>
<dbReference type="InterPro" id="IPR011129">
    <property type="entry name" value="CSD"/>
</dbReference>
<dbReference type="InterPro" id="IPR012340">
    <property type="entry name" value="NA-bd_OB-fold"/>
</dbReference>
<dbReference type="InterPro" id="IPR002059">
    <property type="entry name" value="CSP_DNA-bd"/>
</dbReference>
<feature type="region of interest" description="Disordered" evidence="1">
    <location>
        <begin position="174"/>
        <end position="239"/>
    </location>
</feature>
<dbReference type="Pfam" id="PF00313">
    <property type="entry name" value="CSD"/>
    <property type="match status" value="1"/>
</dbReference>
<dbReference type="InterPro" id="IPR050181">
    <property type="entry name" value="Cold_shock_domain"/>
</dbReference>
<feature type="domain" description="CSD" evidence="2">
    <location>
        <begin position="62"/>
        <end position="135"/>
    </location>
</feature>